<keyword evidence="5" id="KW-0812">Transmembrane</keyword>
<gene>
    <name evidence="6" type="ORF">CUNI_LOCUS16300</name>
</gene>
<evidence type="ECO:0000256" key="3">
    <source>
        <dbReference type="ARBA" id="ARBA00022676"/>
    </source>
</evidence>
<dbReference type="AlphaFoldDB" id="A0A8S3ZSR9"/>
<evidence type="ECO:0000256" key="5">
    <source>
        <dbReference type="ARBA" id="ARBA00022968"/>
    </source>
</evidence>
<keyword evidence="4" id="KW-0808">Transferase</keyword>
<dbReference type="PANTHER" id="PTHR46012:SF2">
    <property type="entry name" value="IP22168P"/>
    <property type="match status" value="1"/>
</dbReference>
<keyword evidence="7" id="KW-1185">Reference proteome</keyword>
<dbReference type="EMBL" id="CAJHNH020004224">
    <property type="protein sequence ID" value="CAG5130742.1"/>
    <property type="molecule type" value="Genomic_DNA"/>
</dbReference>
<keyword evidence="5" id="KW-0735">Signal-anchor</keyword>
<comment type="similarity">
    <text evidence="2">Belongs to the glycosyltransferase 8 family.</text>
</comment>
<comment type="subcellular location">
    <subcellularLocation>
        <location evidence="1">Membrane</location>
        <topology evidence="1">Single-pass type II membrane protein</topology>
    </subcellularLocation>
</comment>
<accession>A0A8S3ZSR9</accession>
<evidence type="ECO:0000256" key="1">
    <source>
        <dbReference type="ARBA" id="ARBA00004606"/>
    </source>
</evidence>
<evidence type="ECO:0000256" key="4">
    <source>
        <dbReference type="ARBA" id="ARBA00022679"/>
    </source>
</evidence>
<reference evidence="6" key="1">
    <citation type="submission" date="2021-04" db="EMBL/GenBank/DDBJ databases">
        <authorList>
            <consortium name="Molecular Ecology Group"/>
        </authorList>
    </citation>
    <scope>NUCLEOTIDE SEQUENCE</scope>
</reference>
<proteinExistence type="inferred from homology"/>
<organism evidence="6 7">
    <name type="scientific">Candidula unifasciata</name>
    <dbReference type="NCBI Taxonomy" id="100452"/>
    <lineage>
        <taxon>Eukaryota</taxon>
        <taxon>Metazoa</taxon>
        <taxon>Spiralia</taxon>
        <taxon>Lophotrochozoa</taxon>
        <taxon>Mollusca</taxon>
        <taxon>Gastropoda</taxon>
        <taxon>Heterobranchia</taxon>
        <taxon>Euthyneura</taxon>
        <taxon>Panpulmonata</taxon>
        <taxon>Eupulmonata</taxon>
        <taxon>Stylommatophora</taxon>
        <taxon>Helicina</taxon>
        <taxon>Helicoidea</taxon>
        <taxon>Geomitridae</taxon>
        <taxon>Candidula</taxon>
    </lineage>
</organism>
<dbReference type="GO" id="GO:0016020">
    <property type="term" value="C:membrane"/>
    <property type="evidence" value="ECO:0007669"/>
    <property type="project" value="UniProtKB-SubCell"/>
</dbReference>
<dbReference type="GO" id="GO:0035252">
    <property type="term" value="F:UDP-xylosyltransferase activity"/>
    <property type="evidence" value="ECO:0007669"/>
    <property type="project" value="TreeGrafter"/>
</dbReference>
<evidence type="ECO:0000313" key="6">
    <source>
        <dbReference type="EMBL" id="CAG5130742.1"/>
    </source>
</evidence>
<evidence type="ECO:0000313" key="7">
    <source>
        <dbReference type="Proteomes" id="UP000678393"/>
    </source>
</evidence>
<dbReference type="Proteomes" id="UP000678393">
    <property type="component" value="Unassembled WGS sequence"/>
</dbReference>
<dbReference type="InterPro" id="IPR051993">
    <property type="entry name" value="Glycosyltransferase_8"/>
</dbReference>
<dbReference type="GO" id="GO:0016266">
    <property type="term" value="P:protein O-linked glycosylation via N-acetyl-galactosamine"/>
    <property type="evidence" value="ECO:0007669"/>
    <property type="project" value="TreeGrafter"/>
</dbReference>
<evidence type="ECO:0000256" key="2">
    <source>
        <dbReference type="ARBA" id="ARBA00006351"/>
    </source>
</evidence>
<name>A0A8S3ZSR9_9EUPU</name>
<keyword evidence="3" id="KW-0328">Glycosyltransferase</keyword>
<dbReference type="PANTHER" id="PTHR46012">
    <property type="entry name" value="IP22168P"/>
    <property type="match status" value="1"/>
</dbReference>
<feature type="non-terminal residue" evidence="6">
    <location>
        <position position="118"/>
    </location>
</feature>
<comment type="caution">
    <text evidence="6">The sequence shown here is derived from an EMBL/GenBank/DDBJ whole genome shotgun (WGS) entry which is preliminary data.</text>
</comment>
<protein>
    <submittedName>
        <fullName evidence="6">Uncharacterized protein</fullName>
    </submittedName>
</protein>
<dbReference type="OrthoDB" id="6238971at2759"/>
<sequence>QLYLMSCPWNYRSDHCKYVSNCKQAEQQGVSVLHGSRRMFYQDKEPAFAAIFETFAKYRLGDDLEFHFLRVLEDALRASKPSNCGKMSSIFLQQLQKLLDRNKELHFMMERKSDLPEK</sequence>